<comment type="caution">
    <text evidence="5">The sequence shown here is derived from an EMBL/GenBank/DDBJ whole genome shotgun (WGS) entry which is preliminary data.</text>
</comment>
<dbReference type="SUPFAM" id="SSF111369">
    <property type="entry name" value="HlyD-like secretion proteins"/>
    <property type="match status" value="1"/>
</dbReference>
<dbReference type="PANTHER" id="PTHR32347">
    <property type="entry name" value="EFFLUX SYSTEM COMPONENT YKNX-RELATED"/>
    <property type="match status" value="1"/>
</dbReference>
<proteinExistence type="predicted"/>
<comment type="subcellular location">
    <subcellularLocation>
        <location evidence="1">Cell envelope</location>
    </subcellularLocation>
</comment>
<dbReference type="Pfam" id="PF25881">
    <property type="entry name" value="HH_YBHG"/>
    <property type="match status" value="1"/>
</dbReference>
<dbReference type="Gene3D" id="2.40.50.100">
    <property type="match status" value="1"/>
</dbReference>
<feature type="domain" description="YbhG-like alpha-helical hairpin" evidence="4">
    <location>
        <begin position="74"/>
        <end position="196"/>
    </location>
</feature>
<keyword evidence="6" id="KW-1185">Reference proteome</keyword>
<dbReference type="Gene3D" id="1.10.287.470">
    <property type="entry name" value="Helix hairpin bin"/>
    <property type="match status" value="1"/>
</dbReference>
<dbReference type="RefSeq" id="WP_243802953.1">
    <property type="nucleotide sequence ID" value="NZ_JALHAT010000061.1"/>
</dbReference>
<protein>
    <submittedName>
        <fullName evidence="5">Biotin/lipoyl-binding protein</fullName>
    </submittedName>
</protein>
<evidence type="ECO:0000256" key="3">
    <source>
        <dbReference type="SAM" id="Coils"/>
    </source>
</evidence>
<dbReference type="InterPro" id="IPR059052">
    <property type="entry name" value="HH_YbhG-like"/>
</dbReference>
<dbReference type="InterPro" id="IPR050465">
    <property type="entry name" value="UPF0194_transport"/>
</dbReference>
<sequence length="196" mass="20617">MKKSVGAALLALVLLALTLFWFLGRGDDGDGVLELHGNVDVRQVSLAFEEAGRLTELTVEEGDTVAAGDVVARLDTETLALQVRQAEAELAARRAQLEQLRNGSRPEEIAQAREAVRAAQADAERTRQDLARMQQASAATEGRAVSTHDLDAAKSAAEAAAARAEEAGQALALARKGPRVEQVATAAAQVQAAEAQ</sequence>
<evidence type="ECO:0000256" key="2">
    <source>
        <dbReference type="ARBA" id="ARBA00023054"/>
    </source>
</evidence>
<feature type="coiled-coil region" evidence="3">
    <location>
        <begin position="83"/>
        <end position="136"/>
    </location>
</feature>
<evidence type="ECO:0000256" key="1">
    <source>
        <dbReference type="ARBA" id="ARBA00004196"/>
    </source>
</evidence>
<reference evidence="5" key="1">
    <citation type="submission" date="2022-03" db="EMBL/GenBank/DDBJ databases">
        <title>Identification of a novel bacterium isolated from mangrove sediments.</title>
        <authorList>
            <person name="Pan X."/>
        </authorList>
    </citation>
    <scope>NUCLEOTIDE SEQUENCE</scope>
    <source>
        <strain evidence="5">B2637</strain>
    </source>
</reference>
<evidence type="ECO:0000259" key="4">
    <source>
        <dbReference type="Pfam" id="PF25881"/>
    </source>
</evidence>
<gene>
    <name evidence="5" type="ORF">MTR65_18935</name>
</gene>
<accession>A0ABT0AHT9</accession>
<dbReference type="EMBL" id="JALHAT010000061">
    <property type="protein sequence ID" value="MCJ1962764.1"/>
    <property type="molecule type" value="Genomic_DNA"/>
</dbReference>
<dbReference type="PANTHER" id="PTHR32347:SF23">
    <property type="entry name" value="BLL5650 PROTEIN"/>
    <property type="match status" value="1"/>
</dbReference>
<feature type="non-terminal residue" evidence="5">
    <location>
        <position position="196"/>
    </location>
</feature>
<organism evidence="5 6">
    <name type="scientific">Novosphingobium mangrovi</name>
    <name type="common">ex Hu et al. 2023</name>
    <dbReference type="NCBI Taxonomy" id="2930094"/>
    <lineage>
        <taxon>Bacteria</taxon>
        <taxon>Pseudomonadati</taxon>
        <taxon>Pseudomonadota</taxon>
        <taxon>Alphaproteobacteria</taxon>
        <taxon>Sphingomonadales</taxon>
        <taxon>Sphingomonadaceae</taxon>
        <taxon>Novosphingobium</taxon>
    </lineage>
</organism>
<name>A0ABT0AHT9_9SPHN</name>
<evidence type="ECO:0000313" key="5">
    <source>
        <dbReference type="EMBL" id="MCJ1962764.1"/>
    </source>
</evidence>
<evidence type="ECO:0000313" key="6">
    <source>
        <dbReference type="Proteomes" id="UP001162802"/>
    </source>
</evidence>
<keyword evidence="2 3" id="KW-0175">Coiled coil</keyword>
<dbReference type="Proteomes" id="UP001162802">
    <property type="component" value="Unassembled WGS sequence"/>
</dbReference>